<reference evidence="1" key="1">
    <citation type="submission" date="2021-06" db="EMBL/GenBank/DDBJ databases">
        <authorList>
            <person name="Ellington A.J."/>
            <person name="Bryan N.C."/>
            <person name="Christner B.C."/>
            <person name="Reisch C.R."/>
        </authorList>
    </citation>
    <scope>NUCLEOTIDE SEQUENCE</scope>
    <source>
        <strain evidence="1">L6-1</strain>
    </source>
</reference>
<sequence length="1293" mass="134649">MRPTSLSNRRRRRVLGSSLAAAVVGALALGGLGISVLPASAAPDTRTVVSGDARFQVLSPTLIRTEYAGDGQFTDQGTFNVVGRDDFAATPFTRTVQDGWLTLDTGSMTVRYKEGSGDFSQDNLRVQLTSSTGQAVSGTPWVTAETPACTVGALCEAETLALRGVAPAKDHAGYTGSGFAAGFESVGNTMTFRTTVQQAGAYDLAMRYANNQGGDGKVETRTLSIVVDDRAPVTLRLPAGANWDEWKQTTAALDLTAGTHTVRIERSATDSGRVNIDSLAIVRPGAAYPAPTAATAGQDCAFGAVCDAEEAGRAGNAQVASDHNGYAGDGFASGLWGGADSAITTHLTDVPAAGDYALQVRYANGTANSPELTVAPAGQEATTGTLAPTSGWDYWNTATIPVHLAAGANDVTLSCPTVENNCNVNIDTIAVVDQGSPVLAAHAPLGGYRRDLDTANGSVKTNAGLLYQDGWSLIDDTASALYDPATEQTTPRGDHGGKGYQDGYVFGYGTEYTTALKDLATLTGPSKLLPRWAYGVWYSEYYDRSQADYLAIAKKFRDEKVPVDVMAIDTDYKLGSTTNQGDSKWNGWSVDPDRIPDMTSLLADWHEQGIHNTLNIHPSISGSDPKFAQAQATAKGKLTKGDGDRYLFDWSDPDQRRAYFELHGSLQPEGVDMWWLDWCCSENSKYSANGVTPDAFINQQYAKYTDEQLKGRGLAFSRAYGSLTAGGYGNPQAVPTGPWADKRTTLHFTGDTTSTWQELAAQVGYTPGESAATGLSAISHDIGGHNGGQYGIEGAEPGTTQLPPDLYARWVQFGAFQPIDRLHSNHSDRLPWQYPAEANASAKQFLNLREALLPLTYTLAADASRTGTPMLQPLYLQYPEAQESYAQAGKEYLYGKDVLVAPVTGGNGDDGTATTSVWFPAGDTWTDWFTGKTYQGGTTADVTTDLTAMPVFVRSGGIVPTRSHHVANDAAPLDAVTVTVATGADGTFAMHEDSGEGQPTAAGSSARAAANAASTAMRFTQQADGGTLDIAPADGSFDGQVRERSWTATFTNADRPRTVTIDGAPVAASEWTYDADSRTLTVPVAERSVADRTVVRYSAAAAAVPSLQVEDRRIDAGATQVVTGAGFPANATVTLATTPDMGDDVTVQADADGAFRADLPVPATASGRVTVTASVDGVALARVAFSVTAAAAPPTASPSPAPGDGSGPGTGGPGAGPGAGPGNGAAPGAGNGAGNGNGTGTQPVGDRPGGSGPDRGGALAWTGANVVPIGILAVVLLSAGGVLLVQRKRRRVQ</sequence>
<protein>
    <submittedName>
        <fullName evidence="1">Carbohydrate-binding protein</fullName>
    </submittedName>
</protein>
<evidence type="ECO:0000313" key="2">
    <source>
        <dbReference type="Proteomes" id="UP000681794"/>
    </source>
</evidence>
<proteinExistence type="predicted"/>
<accession>A0ACD1E1J8</accession>
<gene>
    <name evidence="1" type="ORF">KM842_10645</name>
</gene>
<organism evidence="1 2">
    <name type="scientific">Curtobacterium aetherium</name>
    <dbReference type="NCBI Taxonomy" id="2841594"/>
    <lineage>
        <taxon>Bacteria</taxon>
        <taxon>Bacillati</taxon>
        <taxon>Actinomycetota</taxon>
        <taxon>Actinomycetes</taxon>
        <taxon>Micrococcales</taxon>
        <taxon>Microbacteriaceae</taxon>
        <taxon>Curtobacterium</taxon>
    </lineage>
</organism>
<keyword evidence="2" id="KW-1185">Reference proteome</keyword>
<evidence type="ECO:0000313" key="1">
    <source>
        <dbReference type="EMBL" id="QWS32734.1"/>
    </source>
</evidence>
<dbReference type="Proteomes" id="UP000681794">
    <property type="component" value="Chromosome"/>
</dbReference>
<name>A0ACD1E1J8_9MICO</name>
<dbReference type="EMBL" id="CP076544">
    <property type="protein sequence ID" value="QWS32734.1"/>
    <property type="molecule type" value="Genomic_DNA"/>
</dbReference>